<keyword evidence="1" id="KW-0812">Transmembrane</keyword>
<sequence>MSTTQHTDAGIDLSNALDFELGGTLAGYWTAVLRIVVGYWFLHSGVGKLMAPEAFDASGWMLNATASPIHGFLVWAAQTPWLLEFTNFMVPVGEALIGLGLVVGALVRLASFFGAFLMVFFYLGNADWAHGLVNGDLMGLVLFVTLGVLGAGRVLGLDALLERTDIVRENRVLKYLLG</sequence>
<dbReference type="PANTHER" id="PTHR39157">
    <property type="entry name" value="INTEGRAL MEMBRANE PROTEIN-RELATED"/>
    <property type="match status" value="1"/>
</dbReference>
<dbReference type="PANTHER" id="PTHR39157:SF1">
    <property type="entry name" value="DOXX FAMILY PROTEIN"/>
    <property type="match status" value="1"/>
</dbReference>
<evidence type="ECO:0000313" key="4">
    <source>
        <dbReference type="Proteomes" id="UP000198876"/>
    </source>
</evidence>
<dbReference type="AlphaFoldDB" id="A0A1I2MQ88"/>
<evidence type="ECO:0000313" key="3">
    <source>
        <dbReference type="EMBL" id="SFF92859.1"/>
    </source>
</evidence>
<name>A0A1I2MQ88_9EURY</name>
<feature type="transmembrane region" description="Helical" evidence="1">
    <location>
        <begin position="25"/>
        <end position="42"/>
    </location>
</feature>
<evidence type="ECO:0000259" key="2">
    <source>
        <dbReference type="Pfam" id="PF04173"/>
    </source>
</evidence>
<organism evidence="3 4">
    <name type="scientific">Halopelagius inordinatus</name>
    <dbReference type="NCBI Taxonomy" id="553467"/>
    <lineage>
        <taxon>Archaea</taxon>
        <taxon>Methanobacteriati</taxon>
        <taxon>Methanobacteriota</taxon>
        <taxon>Stenosarchaea group</taxon>
        <taxon>Halobacteria</taxon>
        <taxon>Halobacteriales</taxon>
        <taxon>Haloferacaceae</taxon>
    </lineage>
</organism>
<feature type="domain" description="TQO small subunit DoxD" evidence="2">
    <location>
        <begin position="29"/>
        <end position="171"/>
    </location>
</feature>
<keyword evidence="1" id="KW-0472">Membrane</keyword>
<dbReference type="Pfam" id="PF04173">
    <property type="entry name" value="DoxD"/>
    <property type="match status" value="1"/>
</dbReference>
<accession>A0A1I2MQ88</accession>
<dbReference type="STRING" id="553467.SAMN04488063_0830"/>
<keyword evidence="4" id="KW-1185">Reference proteome</keyword>
<dbReference type="GO" id="GO:0016020">
    <property type="term" value="C:membrane"/>
    <property type="evidence" value="ECO:0007669"/>
    <property type="project" value="UniProtKB-SubCell"/>
</dbReference>
<dbReference type="EMBL" id="FOOQ01000001">
    <property type="protein sequence ID" value="SFF92859.1"/>
    <property type="molecule type" value="Genomic_DNA"/>
</dbReference>
<dbReference type="Proteomes" id="UP000198876">
    <property type="component" value="Unassembled WGS sequence"/>
</dbReference>
<reference evidence="4" key="1">
    <citation type="submission" date="2016-10" db="EMBL/GenBank/DDBJ databases">
        <authorList>
            <person name="Varghese N."/>
            <person name="Submissions S."/>
        </authorList>
    </citation>
    <scope>NUCLEOTIDE SEQUENCE [LARGE SCALE GENOMIC DNA]</scope>
    <source>
        <strain evidence="4">CGMCC 1.7739</strain>
    </source>
</reference>
<feature type="transmembrane region" description="Helical" evidence="1">
    <location>
        <begin position="135"/>
        <end position="155"/>
    </location>
</feature>
<dbReference type="InterPro" id="IPR007301">
    <property type="entry name" value="DoxD"/>
</dbReference>
<evidence type="ECO:0000256" key="1">
    <source>
        <dbReference type="SAM" id="Phobius"/>
    </source>
</evidence>
<protein>
    <submittedName>
        <fullName evidence="3">Thiosulfate dehydrogenase [quinone] large subunit</fullName>
    </submittedName>
</protein>
<dbReference type="OrthoDB" id="199518at2157"/>
<proteinExistence type="predicted"/>
<feature type="transmembrane region" description="Helical" evidence="1">
    <location>
        <begin position="54"/>
        <end position="76"/>
    </location>
</feature>
<dbReference type="RefSeq" id="WP_092888777.1">
    <property type="nucleotide sequence ID" value="NZ_FOOQ01000001.1"/>
</dbReference>
<gene>
    <name evidence="3" type="ORF">SAMN04488063_0830</name>
</gene>
<keyword evidence="1" id="KW-1133">Transmembrane helix</keyword>
<feature type="transmembrane region" description="Helical" evidence="1">
    <location>
        <begin position="96"/>
        <end position="123"/>
    </location>
</feature>